<dbReference type="Proteomes" id="UP000481153">
    <property type="component" value="Unassembled WGS sequence"/>
</dbReference>
<comment type="caution">
    <text evidence="9">The sequence shown here is derived from an EMBL/GenBank/DDBJ whole genome shotgun (WGS) entry which is preliminary data.</text>
</comment>
<dbReference type="Pfam" id="PF13359">
    <property type="entry name" value="DDE_Tnp_4"/>
    <property type="match status" value="1"/>
</dbReference>
<evidence type="ECO:0000256" key="6">
    <source>
        <dbReference type="ARBA" id="ARBA00022801"/>
    </source>
</evidence>
<dbReference type="AlphaFoldDB" id="A0A6G0XV28"/>
<feature type="domain" description="DDE Tnp4" evidence="8">
    <location>
        <begin position="132"/>
        <end position="279"/>
    </location>
</feature>
<name>A0A6G0XV28_9STRA</name>
<evidence type="ECO:0000256" key="5">
    <source>
        <dbReference type="ARBA" id="ARBA00022723"/>
    </source>
</evidence>
<sequence>MVRLIVLMNPSMPSRVRRDIQRLLHMRFILSCARYMYERSTLTKYLEHLSVLPLLPVNDFVQEVRVSQTTFAYILRIIETSPVFVSAGNRNQRPVWVQLAVALHRIGHNGTGASLGMIARAKGIGFGTVREKPSLYGEVYFSRKKEYSMNVMLTVDPSRQIRHVIVGWPGSVRDSTVRSSGDPYVHPRFYFDPKQYLIGDSGFALSLRMLTPYRLPSSLDPENEIMNNQLSGLRVACEHTNGILKGRWCSLTELPVDIRKVDDIKLVCDWILAACVLHNIVNRLRNNRDDVPVYVEKNRKINKPDASNVEGTQEAREWRESIKREVLKFCGV</sequence>
<dbReference type="GO" id="GO:0016787">
    <property type="term" value="F:hydrolase activity"/>
    <property type="evidence" value="ECO:0007669"/>
    <property type="project" value="UniProtKB-KW"/>
</dbReference>
<keyword evidence="7" id="KW-0539">Nucleus</keyword>
<keyword evidence="6" id="KW-0378">Hydrolase</keyword>
<dbReference type="InterPro" id="IPR045249">
    <property type="entry name" value="HARBI1-like"/>
</dbReference>
<organism evidence="9 10">
    <name type="scientific">Aphanomyces euteiches</name>
    <dbReference type="NCBI Taxonomy" id="100861"/>
    <lineage>
        <taxon>Eukaryota</taxon>
        <taxon>Sar</taxon>
        <taxon>Stramenopiles</taxon>
        <taxon>Oomycota</taxon>
        <taxon>Saprolegniomycetes</taxon>
        <taxon>Saprolegniales</taxon>
        <taxon>Verrucalvaceae</taxon>
        <taxon>Aphanomyces</taxon>
    </lineage>
</organism>
<keyword evidence="10" id="KW-1185">Reference proteome</keyword>
<gene>
    <name evidence="9" type="ORF">Ae201684_000796</name>
</gene>
<comment type="similarity">
    <text evidence="3">Belongs to the HARBI1 family.</text>
</comment>
<evidence type="ECO:0000313" key="9">
    <source>
        <dbReference type="EMBL" id="KAF0744308.1"/>
    </source>
</evidence>
<keyword evidence="5" id="KW-0479">Metal-binding</keyword>
<proteinExistence type="inferred from homology"/>
<evidence type="ECO:0000256" key="3">
    <source>
        <dbReference type="ARBA" id="ARBA00006958"/>
    </source>
</evidence>
<dbReference type="GO" id="GO:0046872">
    <property type="term" value="F:metal ion binding"/>
    <property type="evidence" value="ECO:0007669"/>
    <property type="project" value="UniProtKB-KW"/>
</dbReference>
<dbReference type="EMBL" id="VJMJ01000009">
    <property type="protein sequence ID" value="KAF0744308.1"/>
    <property type="molecule type" value="Genomic_DNA"/>
</dbReference>
<evidence type="ECO:0000256" key="1">
    <source>
        <dbReference type="ARBA" id="ARBA00001968"/>
    </source>
</evidence>
<dbReference type="InterPro" id="IPR027806">
    <property type="entry name" value="HARBI1_dom"/>
</dbReference>
<dbReference type="PANTHER" id="PTHR22930">
    <property type="match status" value="1"/>
</dbReference>
<evidence type="ECO:0000256" key="7">
    <source>
        <dbReference type="ARBA" id="ARBA00023242"/>
    </source>
</evidence>
<protein>
    <recommendedName>
        <fullName evidence="8">DDE Tnp4 domain-containing protein</fullName>
    </recommendedName>
</protein>
<dbReference type="PANTHER" id="PTHR22930:SF85">
    <property type="entry name" value="GH03217P-RELATED"/>
    <property type="match status" value="1"/>
</dbReference>
<evidence type="ECO:0000313" key="10">
    <source>
        <dbReference type="Proteomes" id="UP000481153"/>
    </source>
</evidence>
<reference evidence="9 10" key="1">
    <citation type="submission" date="2019-07" db="EMBL/GenBank/DDBJ databases">
        <title>Genomics analysis of Aphanomyces spp. identifies a new class of oomycete effector associated with host adaptation.</title>
        <authorList>
            <person name="Gaulin E."/>
        </authorList>
    </citation>
    <scope>NUCLEOTIDE SEQUENCE [LARGE SCALE GENOMIC DNA]</scope>
    <source>
        <strain evidence="9 10">ATCC 201684</strain>
    </source>
</reference>
<dbReference type="VEuPathDB" id="FungiDB:AeMF1_019500"/>
<evidence type="ECO:0000256" key="4">
    <source>
        <dbReference type="ARBA" id="ARBA00022722"/>
    </source>
</evidence>
<comment type="cofactor">
    <cofactor evidence="1">
        <name>a divalent metal cation</name>
        <dbReference type="ChEBI" id="CHEBI:60240"/>
    </cofactor>
</comment>
<keyword evidence="4" id="KW-0540">Nuclease</keyword>
<dbReference type="GO" id="GO:0004518">
    <property type="term" value="F:nuclease activity"/>
    <property type="evidence" value="ECO:0007669"/>
    <property type="project" value="UniProtKB-KW"/>
</dbReference>
<evidence type="ECO:0000256" key="2">
    <source>
        <dbReference type="ARBA" id="ARBA00004123"/>
    </source>
</evidence>
<accession>A0A6G0XV28</accession>
<evidence type="ECO:0000259" key="8">
    <source>
        <dbReference type="Pfam" id="PF13359"/>
    </source>
</evidence>
<dbReference type="GO" id="GO:0005634">
    <property type="term" value="C:nucleus"/>
    <property type="evidence" value="ECO:0007669"/>
    <property type="project" value="UniProtKB-SubCell"/>
</dbReference>
<comment type="subcellular location">
    <subcellularLocation>
        <location evidence="2">Nucleus</location>
    </subcellularLocation>
</comment>